<organism evidence="2">
    <name type="scientific">uncultured prokaryote</name>
    <dbReference type="NCBI Taxonomy" id="198431"/>
    <lineage>
        <taxon>unclassified sequences</taxon>
        <taxon>environmental samples</taxon>
    </lineage>
</organism>
<proteinExistence type="predicted"/>
<accession>A0A0H5Q742</accession>
<dbReference type="CDD" id="cd17242">
    <property type="entry name" value="MobM_relaxase"/>
    <property type="match status" value="1"/>
</dbReference>
<dbReference type="NCBIfam" id="NF041497">
    <property type="entry name" value="MobV"/>
    <property type="match status" value="1"/>
</dbReference>
<sequence>MSNNNFVVATMRKFKQENLGGIEIHNERKTKNHSNKDIDVSKKNLNLDLVTETGSYQKRVSDRIMRNRKSDRKVRKDAVVLAEWIVSASPEIFEKMNENDVKKYFTWSLKYFGEKFGSENVVYAKVHFDETTPHMHLGIVPLTSDGRLSAKNVFNRSALRSVQSELPVFLKDKGFDVKRGRKDETRKKLTVPEYKKAQADLAAMRKENEYLERRNKALEVEFEREISHVINTINSVLVTNAVIPSEDEPLYFYDGIQKPIFLGSIRNFLNTRTELIAQALRPPRRILNDVTIISSEDKTPVNNVKAFKLSASDMLKDVREQLIKHLDRWKKTLRRYLNTSVDKTTIGRAKITAEVKEWVDPERSDYAKGTFAEGNILGESNRFLFVNPKISELKSRLSPDGDRDYTLTSSRKISRPRATFLKNGSVANPNDLLKNFDDTPERAREIAKFYKPKVKKTSQRGIVRR</sequence>
<evidence type="ECO:0008006" key="3">
    <source>
        <dbReference type="Google" id="ProtNLM"/>
    </source>
</evidence>
<protein>
    <recommendedName>
        <fullName evidence="3">Plasmid recombination enzyme</fullName>
    </recommendedName>
</protein>
<evidence type="ECO:0000256" key="1">
    <source>
        <dbReference type="SAM" id="Coils"/>
    </source>
</evidence>
<dbReference type="AlphaFoldDB" id="A0A0H5Q742"/>
<evidence type="ECO:0000313" key="2">
    <source>
        <dbReference type="EMBL" id="CRY97861.1"/>
    </source>
</evidence>
<reference evidence="2" key="2">
    <citation type="submission" date="2015-07" db="EMBL/GenBank/DDBJ databases">
        <title>Plasmids, circular viruses and viroids from rat gut.</title>
        <authorList>
            <person name="Jorgensen T.J."/>
            <person name="Hansen M.A."/>
            <person name="Xu Z."/>
            <person name="Tabak M.A."/>
            <person name="Sorensen S.J."/>
            <person name="Hansen L.H."/>
        </authorList>
    </citation>
    <scope>NUCLEOTIDE SEQUENCE</scope>
    <source>
        <plasmid evidence="2">pRGFK1778</plasmid>
    </source>
</reference>
<keyword evidence="1" id="KW-0175">Coiled coil</keyword>
<geneLocation type="plasmid" evidence="2">
    <name>pRGFK1778</name>
</geneLocation>
<dbReference type="Gene3D" id="3.30.930.30">
    <property type="match status" value="1"/>
</dbReference>
<keyword evidence="2" id="KW-0614">Plasmid</keyword>
<dbReference type="EMBL" id="LN854278">
    <property type="protein sequence ID" value="CRY97861.1"/>
    <property type="molecule type" value="Genomic_DNA"/>
</dbReference>
<reference evidence="2" key="1">
    <citation type="submission" date="2015-06" db="EMBL/GenBank/DDBJ databases">
        <authorList>
            <person name="Joergensen T."/>
        </authorList>
    </citation>
    <scope>NUCLEOTIDE SEQUENCE</scope>
    <source>
        <plasmid evidence="2">pRGFK1778</plasmid>
    </source>
</reference>
<feature type="coiled-coil region" evidence="1">
    <location>
        <begin position="194"/>
        <end position="221"/>
    </location>
</feature>
<name>A0A0H5Q742_9ZZZZ</name>
<dbReference type="GO" id="GO:0006310">
    <property type="term" value="P:DNA recombination"/>
    <property type="evidence" value="ECO:0007669"/>
    <property type="project" value="InterPro"/>
</dbReference>
<dbReference type="Pfam" id="PF01076">
    <property type="entry name" value="Mob_Pre"/>
    <property type="match status" value="1"/>
</dbReference>
<dbReference type="GO" id="GO:0003677">
    <property type="term" value="F:DNA binding"/>
    <property type="evidence" value="ECO:0007669"/>
    <property type="project" value="InterPro"/>
</dbReference>
<dbReference type="InterPro" id="IPR001668">
    <property type="entry name" value="Mob_Pre"/>
</dbReference>